<feature type="transmembrane region" description="Helical" evidence="12">
    <location>
        <begin position="12"/>
        <end position="32"/>
    </location>
</feature>
<keyword evidence="7 12" id="KW-1133">Transmembrane helix</keyword>
<evidence type="ECO:0000313" key="13">
    <source>
        <dbReference type="EMBL" id="SUZ82732.1"/>
    </source>
</evidence>
<dbReference type="EC" id="2.4.99.28" evidence="10"/>
<feature type="transmembrane region" description="Helical" evidence="12">
    <location>
        <begin position="230"/>
        <end position="255"/>
    </location>
</feature>
<dbReference type="GO" id="GO:0051301">
    <property type="term" value="P:cell division"/>
    <property type="evidence" value="ECO:0007669"/>
    <property type="project" value="InterPro"/>
</dbReference>
<keyword evidence="5" id="KW-0133">Cell shape</keyword>
<dbReference type="GO" id="GO:0005886">
    <property type="term" value="C:plasma membrane"/>
    <property type="evidence" value="ECO:0007669"/>
    <property type="project" value="TreeGrafter"/>
</dbReference>
<feature type="transmembrane region" description="Helical" evidence="12">
    <location>
        <begin position="44"/>
        <end position="64"/>
    </location>
</feature>
<feature type="transmembrane region" description="Helical" evidence="12">
    <location>
        <begin position="154"/>
        <end position="174"/>
    </location>
</feature>
<dbReference type="GO" id="GO:0032153">
    <property type="term" value="C:cell division site"/>
    <property type="evidence" value="ECO:0007669"/>
    <property type="project" value="TreeGrafter"/>
</dbReference>
<gene>
    <name evidence="13" type="ORF">METZ01_LOCUS35586</name>
</gene>
<accession>A0A381QTM0</accession>
<reference evidence="13" key="1">
    <citation type="submission" date="2018-05" db="EMBL/GenBank/DDBJ databases">
        <authorList>
            <person name="Lanie J.A."/>
            <person name="Ng W.-L."/>
            <person name="Kazmierczak K.M."/>
            <person name="Andrzejewski T.M."/>
            <person name="Davidsen T.M."/>
            <person name="Wayne K.J."/>
            <person name="Tettelin H."/>
            <person name="Glass J.I."/>
            <person name="Rusch D."/>
            <person name="Podicherti R."/>
            <person name="Tsui H.-C.T."/>
            <person name="Winkler M.E."/>
        </authorList>
    </citation>
    <scope>NUCLEOTIDE SEQUENCE</scope>
</reference>
<protein>
    <recommendedName>
        <fullName evidence="10">peptidoglycan glycosyltransferase</fullName>
        <ecNumber evidence="10">2.4.99.28</ecNumber>
    </recommendedName>
    <alternativeName>
        <fullName evidence="9">Peptidoglycan polymerase</fullName>
    </alternativeName>
</protein>
<evidence type="ECO:0000256" key="1">
    <source>
        <dbReference type="ARBA" id="ARBA00004141"/>
    </source>
</evidence>
<evidence type="ECO:0000256" key="11">
    <source>
        <dbReference type="ARBA" id="ARBA00049902"/>
    </source>
</evidence>
<keyword evidence="4 12" id="KW-0812">Transmembrane</keyword>
<evidence type="ECO:0000256" key="2">
    <source>
        <dbReference type="ARBA" id="ARBA00022676"/>
    </source>
</evidence>
<dbReference type="AlphaFoldDB" id="A0A381QTM0"/>
<evidence type="ECO:0000256" key="6">
    <source>
        <dbReference type="ARBA" id="ARBA00022984"/>
    </source>
</evidence>
<dbReference type="EMBL" id="UINC01001520">
    <property type="protein sequence ID" value="SUZ82732.1"/>
    <property type="molecule type" value="Genomic_DNA"/>
</dbReference>
<dbReference type="Pfam" id="PF01098">
    <property type="entry name" value="FTSW_RODA_SPOVE"/>
    <property type="match status" value="1"/>
</dbReference>
<evidence type="ECO:0000256" key="9">
    <source>
        <dbReference type="ARBA" id="ARBA00032370"/>
    </source>
</evidence>
<dbReference type="InterPro" id="IPR001182">
    <property type="entry name" value="FtsW/RodA"/>
</dbReference>
<evidence type="ECO:0000256" key="5">
    <source>
        <dbReference type="ARBA" id="ARBA00022960"/>
    </source>
</evidence>
<dbReference type="GO" id="GO:0008955">
    <property type="term" value="F:peptidoglycan glycosyltransferase activity"/>
    <property type="evidence" value="ECO:0007669"/>
    <property type="project" value="UniProtKB-EC"/>
</dbReference>
<keyword evidence="8 12" id="KW-0472">Membrane</keyword>
<evidence type="ECO:0000256" key="3">
    <source>
        <dbReference type="ARBA" id="ARBA00022679"/>
    </source>
</evidence>
<evidence type="ECO:0000256" key="7">
    <source>
        <dbReference type="ARBA" id="ARBA00022989"/>
    </source>
</evidence>
<keyword evidence="6" id="KW-0573">Peptidoglycan synthesis</keyword>
<dbReference type="PANTHER" id="PTHR30474:SF2">
    <property type="entry name" value="PEPTIDOGLYCAN GLYCOSYLTRANSFERASE FTSW-RELATED"/>
    <property type="match status" value="1"/>
</dbReference>
<comment type="subcellular location">
    <subcellularLocation>
        <location evidence="1">Membrane</location>
        <topology evidence="1">Multi-pass membrane protein</topology>
    </subcellularLocation>
</comment>
<keyword evidence="3" id="KW-0808">Transferase</keyword>
<sequence>MESENQTATLYLVAHLKRLLVGIIIMFLMMSFDYRHLKKYYLHLIFGAIGLLIITKTIFLIKGISTPARWFYLGPLSIQTSDIARLSLIIFLAVYIDKKRRQLEDFYTGFLPSVFAIIIIMSLIIIQPDFSSAIMLGLIGGIMLFIGRAKLSQLLATSVTGLAIAVPVLLMAPYRLDRVRSWWNKNEELSTIGYQAYQSLISLGNGGFIGLGLGNSLEKNMFLPEPHTDFIFSIIGEEMGFVGTLFILTLFLLVFQRGIRIAKECTDPFGVMLAVGISFSFILYAFVNAAVVTNVFPVTGLPMPLISYGGSGMVINLASMGILLNISQAKRSISHSNDWKPKLYG</sequence>
<feature type="transmembrane region" description="Helical" evidence="12">
    <location>
        <begin position="70"/>
        <end position="94"/>
    </location>
</feature>
<organism evidence="13">
    <name type="scientific">marine metagenome</name>
    <dbReference type="NCBI Taxonomy" id="408172"/>
    <lineage>
        <taxon>unclassified sequences</taxon>
        <taxon>metagenomes</taxon>
        <taxon>ecological metagenomes</taxon>
    </lineage>
</organism>
<keyword evidence="2" id="KW-0328">Glycosyltransferase</keyword>
<feature type="transmembrane region" description="Helical" evidence="12">
    <location>
        <begin position="306"/>
        <end position="326"/>
    </location>
</feature>
<evidence type="ECO:0000256" key="4">
    <source>
        <dbReference type="ARBA" id="ARBA00022692"/>
    </source>
</evidence>
<comment type="catalytic activity">
    <reaction evidence="11">
        <text>[GlcNAc-(1-&gt;4)-Mur2Ac(oyl-L-Ala-gamma-D-Glu-L-Lys-D-Ala-D-Ala)](n)-di-trans,octa-cis-undecaprenyl diphosphate + beta-D-GlcNAc-(1-&gt;4)-Mur2Ac(oyl-L-Ala-gamma-D-Glu-L-Lys-D-Ala-D-Ala)-di-trans,octa-cis-undecaprenyl diphosphate = [GlcNAc-(1-&gt;4)-Mur2Ac(oyl-L-Ala-gamma-D-Glu-L-Lys-D-Ala-D-Ala)](n+1)-di-trans,octa-cis-undecaprenyl diphosphate + di-trans,octa-cis-undecaprenyl diphosphate + H(+)</text>
        <dbReference type="Rhea" id="RHEA:23708"/>
        <dbReference type="Rhea" id="RHEA-COMP:9602"/>
        <dbReference type="Rhea" id="RHEA-COMP:9603"/>
        <dbReference type="ChEBI" id="CHEBI:15378"/>
        <dbReference type="ChEBI" id="CHEBI:58405"/>
        <dbReference type="ChEBI" id="CHEBI:60033"/>
        <dbReference type="ChEBI" id="CHEBI:78435"/>
        <dbReference type="EC" id="2.4.99.28"/>
    </reaction>
</comment>
<evidence type="ECO:0000256" key="10">
    <source>
        <dbReference type="ARBA" id="ARBA00044770"/>
    </source>
</evidence>
<proteinExistence type="predicted"/>
<dbReference type="GO" id="GO:0015648">
    <property type="term" value="F:lipid-linked peptidoglycan transporter activity"/>
    <property type="evidence" value="ECO:0007669"/>
    <property type="project" value="TreeGrafter"/>
</dbReference>
<name>A0A381QTM0_9ZZZZ</name>
<dbReference type="PANTHER" id="PTHR30474">
    <property type="entry name" value="CELL CYCLE PROTEIN"/>
    <property type="match status" value="1"/>
</dbReference>
<feature type="transmembrane region" description="Helical" evidence="12">
    <location>
        <begin position="267"/>
        <end position="286"/>
    </location>
</feature>
<evidence type="ECO:0000256" key="12">
    <source>
        <dbReference type="SAM" id="Phobius"/>
    </source>
</evidence>
<feature type="transmembrane region" description="Helical" evidence="12">
    <location>
        <begin position="106"/>
        <end position="124"/>
    </location>
</feature>
<evidence type="ECO:0000256" key="8">
    <source>
        <dbReference type="ARBA" id="ARBA00023136"/>
    </source>
</evidence>
<feature type="transmembrane region" description="Helical" evidence="12">
    <location>
        <begin position="130"/>
        <end position="147"/>
    </location>
</feature>
<dbReference type="GO" id="GO:0009252">
    <property type="term" value="P:peptidoglycan biosynthetic process"/>
    <property type="evidence" value="ECO:0007669"/>
    <property type="project" value="UniProtKB-KW"/>
</dbReference>
<dbReference type="GO" id="GO:0008360">
    <property type="term" value="P:regulation of cell shape"/>
    <property type="evidence" value="ECO:0007669"/>
    <property type="project" value="UniProtKB-KW"/>
</dbReference>